<reference evidence="2 3" key="1">
    <citation type="submission" date="2023-07" db="EMBL/GenBank/DDBJ databases">
        <title>Sorghum-associated microbial communities from plants grown in Nebraska, USA.</title>
        <authorList>
            <person name="Schachtman D."/>
        </authorList>
    </citation>
    <scope>NUCLEOTIDE SEQUENCE [LARGE SCALE GENOMIC DNA]</scope>
    <source>
        <strain evidence="2 3">4099</strain>
    </source>
</reference>
<dbReference type="CDD" id="cd04221">
    <property type="entry name" value="MauL"/>
    <property type="match status" value="1"/>
</dbReference>
<protein>
    <submittedName>
        <fullName evidence="2">Plastocyanin</fullName>
    </submittedName>
</protein>
<feature type="chain" id="PRO_5047336497" evidence="1">
    <location>
        <begin position="30"/>
        <end position="231"/>
    </location>
</feature>
<organism evidence="2 3">
    <name type="scientific">Luteimonas terrae</name>
    <dbReference type="NCBI Taxonomy" id="1530191"/>
    <lineage>
        <taxon>Bacteria</taxon>
        <taxon>Pseudomonadati</taxon>
        <taxon>Pseudomonadota</taxon>
        <taxon>Gammaproteobacteria</taxon>
        <taxon>Lysobacterales</taxon>
        <taxon>Lysobacteraceae</taxon>
        <taxon>Luteimonas</taxon>
    </lineage>
</organism>
<gene>
    <name evidence="2" type="ORF">J2W68_002516</name>
</gene>
<dbReference type="InterPro" id="IPR034242">
    <property type="entry name" value="MauL"/>
</dbReference>
<dbReference type="RefSeq" id="WP_310236358.1">
    <property type="nucleotide sequence ID" value="NZ_JAVDWO010000010.1"/>
</dbReference>
<dbReference type="Proteomes" id="UP001256588">
    <property type="component" value="Unassembled WGS sequence"/>
</dbReference>
<dbReference type="InterPro" id="IPR008972">
    <property type="entry name" value="Cupredoxin"/>
</dbReference>
<dbReference type="SUPFAM" id="SSF49503">
    <property type="entry name" value="Cupredoxins"/>
    <property type="match status" value="1"/>
</dbReference>
<proteinExistence type="predicted"/>
<feature type="signal peptide" evidence="1">
    <location>
        <begin position="1"/>
        <end position="29"/>
    </location>
</feature>
<evidence type="ECO:0000313" key="3">
    <source>
        <dbReference type="Proteomes" id="UP001256588"/>
    </source>
</evidence>
<evidence type="ECO:0000256" key="1">
    <source>
        <dbReference type="SAM" id="SignalP"/>
    </source>
</evidence>
<name>A0ABU1XYC1_9GAMM</name>
<dbReference type="Gene3D" id="2.60.40.420">
    <property type="entry name" value="Cupredoxins - blue copper proteins"/>
    <property type="match status" value="1"/>
</dbReference>
<keyword evidence="3" id="KW-1185">Reference proteome</keyword>
<accession>A0ABU1XYC1</accession>
<sequence>MIATKGLRPWIGRWCLCALAFCAMDGAVAASLTVAVDGDGVRLEGAVVSLHSPAARSAVRPMSAEMDQRQAEFVPNVLPVTTGSRVVFPNGDNLHHHIYSFSPAQRFELPLFGDRQTPPVLFDTPGVVELGCNIHDGMLGYVVVLDTPYFATTGTSGDARLEAPAGDYTLQVWHERLDDGPGARVTRHVHVESHRMERVTLELEAARTPPLPVEVRLRHLQERFRSLERGD</sequence>
<evidence type="ECO:0000313" key="2">
    <source>
        <dbReference type="EMBL" id="MDR7193779.1"/>
    </source>
</evidence>
<comment type="caution">
    <text evidence="2">The sequence shown here is derived from an EMBL/GenBank/DDBJ whole genome shotgun (WGS) entry which is preliminary data.</text>
</comment>
<dbReference type="EMBL" id="JAVDWO010000010">
    <property type="protein sequence ID" value="MDR7193779.1"/>
    <property type="molecule type" value="Genomic_DNA"/>
</dbReference>
<keyword evidence="1" id="KW-0732">Signal</keyword>